<organism evidence="1 2">
    <name type="scientific">Gimesia chilikensis</name>
    <dbReference type="NCBI Taxonomy" id="2605989"/>
    <lineage>
        <taxon>Bacteria</taxon>
        <taxon>Pseudomonadati</taxon>
        <taxon>Planctomycetota</taxon>
        <taxon>Planctomycetia</taxon>
        <taxon>Planctomycetales</taxon>
        <taxon>Planctomycetaceae</taxon>
        <taxon>Gimesia</taxon>
    </lineage>
</organism>
<reference evidence="1 2" key="1">
    <citation type="submission" date="2019-02" db="EMBL/GenBank/DDBJ databases">
        <title>Deep-cultivation of Planctomycetes and their phenomic and genomic characterization uncovers novel biology.</title>
        <authorList>
            <person name="Wiegand S."/>
            <person name="Jogler M."/>
            <person name="Boedeker C."/>
            <person name="Pinto D."/>
            <person name="Vollmers J."/>
            <person name="Rivas-Marin E."/>
            <person name="Kohn T."/>
            <person name="Peeters S.H."/>
            <person name="Heuer A."/>
            <person name="Rast P."/>
            <person name="Oberbeckmann S."/>
            <person name="Bunk B."/>
            <person name="Jeske O."/>
            <person name="Meyerdierks A."/>
            <person name="Storesund J.E."/>
            <person name="Kallscheuer N."/>
            <person name="Luecker S."/>
            <person name="Lage O.M."/>
            <person name="Pohl T."/>
            <person name="Merkel B.J."/>
            <person name="Hornburger P."/>
            <person name="Mueller R.-W."/>
            <person name="Bruemmer F."/>
            <person name="Labrenz M."/>
            <person name="Spormann A.M."/>
            <person name="Op den Camp H."/>
            <person name="Overmann J."/>
            <person name="Amann R."/>
            <person name="Jetten M.S.M."/>
            <person name="Mascher T."/>
            <person name="Medema M.H."/>
            <person name="Devos D.P."/>
            <person name="Kaster A.-K."/>
            <person name="Ovreas L."/>
            <person name="Rohde M."/>
            <person name="Galperin M.Y."/>
            <person name="Jogler C."/>
        </authorList>
    </citation>
    <scope>NUCLEOTIDE SEQUENCE [LARGE SCALE GENOMIC DNA]</scope>
    <source>
        <strain evidence="1 2">V6</strain>
    </source>
</reference>
<protein>
    <submittedName>
        <fullName evidence="1">Uncharacterized protein</fullName>
    </submittedName>
</protein>
<evidence type="ECO:0000313" key="1">
    <source>
        <dbReference type="EMBL" id="QDU02666.1"/>
    </source>
</evidence>
<accession>A0A517WBN2</accession>
<evidence type="ECO:0000313" key="2">
    <source>
        <dbReference type="Proteomes" id="UP000320722"/>
    </source>
</evidence>
<dbReference type="AlphaFoldDB" id="A0A517WBN2"/>
<dbReference type="EMBL" id="CP036347">
    <property type="protein sequence ID" value="QDU02666.1"/>
    <property type="molecule type" value="Genomic_DNA"/>
</dbReference>
<name>A0A517WBN2_9PLAN</name>
<sequence>MTLVPLSRCAQNEGFNSSGVYQHCFAPSSIASPNLNFAPKKLLFTCSRAENPFRFRINFLQKPFLYYVYSASRWTNAPSVSIMVHPKQIPRCGLRDRSTVDEPTQPAACHS</sequence>
<proteinExistence type="predicted"/>
<dbReference type="Proteomes" id="UP000320722">
    <property type="component" value="Chromosome"/>
</dbReference>
<gene>
    <name evidence="1" type="ORF">V6x_23710</name>
</gene>